<dbReference type="SUPFAM" id="SSF56935">
    <property type="entry name" value="Porins"/>
    <property type="match status" value="1"/>
</dbReference>
<keyword evidence="6" id="KW-1185">Reference proteome</keyword>
<reference evidence="5 6" key="1">
    <citation type="submission" date="2018-07" db="EMBL/GenBank/DDBJ databases">
        <title>Genome assembly of strain KB82.</title>
        <authorList>
            <person name="Kukolya J."/>
            <person name="Horvath B."/>
            <person name="Nagy I."/>
            <person name="Toth A."/>
        </authorList>
    </citation>
    <scope>NUCLEOTIDE SEQUENCE [LARGE SCALE GENOMIC DNA]</scope>
    <source>
        <strain evidence="5 6">Kb82</strain>
    </source>
</reference>
<comment type="subcellular location">
    <subcellularLocation>
        <location evidence="1">Cell outer membrane</location>
    </subcellularLocation>
</comment>
<dbReference type="InterPro" id="IPR037066">
    <property type="entry name" value="Plug_dom_sf"/>
</dbReference>
<evidence type="ECO:0000256" key="3">
    <source>
        <dbReference type="ARBA" id="ARBA00023237"/>
    </source>
</evidence>
<evidence type="ECO:0000256" key="1">
    <source>
        <dbReference type="ARBA" id="ARBA00004442"/>
    </source>
</evidence>
<evidence type="ECO:0000313" key="6">
    <source>
        <dbReference type="Proteomes" id="UP000640614"/>
    </source>
</evidence>
<keyword evidence="3" id="KW-0998">Cell outer membrane</keyword>
<dbReference type="PANTHER" id="PTHR40980:SF4">
    <property type="entry name" value="TONB-DEPENDENT RECEPTOR-LIKE BETA-BARREL DOMAIN-CONTAINING PROTEIN"/>
    <property type="match status" value="1"/>
</dbReference>
<proteinExistence type="predicted"/>
<comment type="caution">
    <text evidence="5">The sequence shown here is derived from an EMBL/GenBank/DDBJ whole genome shotgun (WGS) entry which is preliminary data.</text>
</comment>
<accession>A0ABR9TGT5</accession>
<organism evidence="5 6">
    <name type="scientific">Flavobacterium hungaricum</name>
    <dbReference type="NCBI Taxonomy" id="2082725"/>
    <lineage>
        <taxon>Bacteria</taxon>
        <taxon>Pseudomonadati</taxon>
        <taxon>Bacteroidota</taxon>
        <taxon>Flavobacteriia</taxon>
        <taxon>Flavobacteriales</taxon>
        <taxon>Flavobacteriaceae</taxon>
        <taxon>Flavobacterium</taxon>
    </lineage>
</organism>
<dbReference type="PANTHER" id="PTHR40980">
    <property type="entry name" value="PLUG DOMAIN-CONTAINING PROTEIN"/>
    <property type="match status" value="1"/>
</dbReference>
<dbReference type="Gene3D" id="2.40.170.20">
    <property type="entry name" value="TonB-dependent receptor, beta-barrel domain"/>
    <property type="match status" value="1"/>
</dbReference>
<dbReference type="InterPro" id="IPR041700">
    <property type="entry name" value="OMP_b-brl_3"/>
</dbReference>
<gene>
    <name evidence="5" type="ORF">C4F50_06375</name>
</gene>
<keyword evidence="2" id="KW-0472">Membrane</keyword>
<sequence>MLRTYFISFFLLLSLPNKLFSQIEIKGQVRQIEKNLNFLEIQLTNKDSTVVQSALTDAEGKFSIITESGKYQLLIKQIGTILYQKSFEFQDNQDLGIIEIDNSKQLKEVVVNSKKKLIERKVDRLVFNVENSISASTGGDAINALKAAPGINIQNDKISMIGKSSLSIMIDDRFVQLSGEDLTNYLRTIKSEEIKSIEVITNPPSKYDAEGNSGIINIKLKKVKSDSWNASFRSTYIQSTYSSGSIGGSFAYQKNNIALNSNLNYSNGSNRILETQRIDYVTENWNSTDKLRSYNKIFGGKFSIDYKINENFSIGFQYTGGISNPTVKQNNLATLSDSETEITNQNIQTKLFEKKDNNYNTLNFYAKYKINPDGHLLSLDIDYFDYNKKNDLAFITDDYDLINDSNVIVSKRNLGDQDLKNFSAKVDVINPSTWAKIDYGAKISFVQNNSDLDYYDLNLEQNIPKNLISNLFQYKENNQSVYFSGAKKIGNNKWEIQIGLRYEMTQTNGYSSTLNKETDQKYSKLFPTSYITFTPNDNHSFSVNYGKRINRPRYSMLNPFREYNNAYSYIEGNPFLQPSITHNVSFGYILKNNFSSSLYYSLEKNGFSLITFIENGNINQITTNLNYFDSQNIGINESYVFNEFKFWESFNSLFLYYSKTKSDHVSVESPTEGLGSSISSNNSFILNKSKTILMNLDIMYSFPSTSLNTRNQSVFNTDFGFKYLLLKKQLVMNFLVSDVFKSNMQKWSQKINDINSYNTNYEDARRFSISVSYKFGNNKLKIKENKAGNGEERARAAGN</sequence>
<feature type="domain" description="Outer membrane protein beta-barrel" evidence="4">
    <location>
        <begin position="369"/>
        <end position="773"/>
    </location>
</feature>
<dbReference type="RefSeq" id="WP_193845554.1">
    <property type="nucleotide sequence ID" value="NZ_PRDM01000001.1"/>
</dbReference>
<dbReference type="InterPro" id="IPR036942">
    <property type="entry name" value="Beta-barrel_TonB_sf"/>
</dbReference>
<keyword evidence="5" id="KW-0675">Receptor</keyword>
<dbReference type="Gene3D" id="2.170.130.10">
    <property type="entry name" value="TonB-dependent receptor, plug domain"/>
    <property type="match status" value="1"/>
</dbReference>
<name>A0ABR9TGT5_9FLAO</name>
<evidence type="ECO:0000313" key="5">
    <source>
        <dbReference type="EMBL" id="MBE8724573.1"/>
    </source>
</evidence>
<evidence type="ECO:0000256" key="2">
    <source>
        <dbReference type="ARBA" id="ARBA00023136"/>
    </source>
</evidence>
<dbReference type="EMBL" id="PRDM01000001">
    <property type="protein sequence ID" value="MBE8724573.1"/>
    <property type="molecule type" value="Genomic_DNA"/>
</dbReference>
<evidence type="ECO:0000259" key="4">
    <source>
        <dbReference type="Pfam" id="PF14905"/>
    </source>
</evidence>
<protein>
    <submittedName>
        <fullName evidence="5">TonB-dependent receptor</fullName>
    </submittedName>
</protein>
<dbReference type="Pfam" id="PF14905">
    <property type="entry name" value="OMP_b-brl_3"/>
    <property type="match status" value="1"/>
</dbReference>
<dbReference type="Proteomes" id="UP000640614">
    <property type="component" value="Unassembled WGS sequence"/>
</dbReference>